<protein>
    <submittedName>
        <fullName evidence="1">Uncharacterized protein</fullName>
    </submittedName>
</protein>
<dbReference type="Proteomes" id="UP000712600">
    <property type="component" value="Unassembled WGS sequence"/>
</dbReference>
<dbReference type="EMBL" id="QGKX02001521">
    <property type="protein sequence ID" value="KAF3509589.1"/>
    <property type="molecule type" value="Genomic_DNA"/>
</dbReference>
<proteinExistence type="predicted"/>
<accession>A0A8S9P1T1</accession>
<reference evidence="1" key="1">
    <citation type="submission" date="2019-12" db="EMBL/GenBank/DDBJ databases">
        <title>Genome sequencing and annotation of Brassica cretica.</title>
        <authorList>
            <person name="Studholme D.J."/>
            <person name="Sarris P."/>
        </authorList>
    </citation>
    <scope>NUCLEOTIDE SEQUENCE</scope>
    <source>
        <strain evidence="1">PFS-109/04</strain>
        <tissue evidence="1">Leaf</tissue>
    </source>
</reference>
<organism evidence="1 2">
    <name type="scientific">Brassica cretica</name>
    <name type="common">Mustard</name>
    <dbReference type="NCBI Taxonomy" id="69181"/>
    <lineage>
        <taxon>Eukaryota</taxon>
        <taxon>Viridiplantae</taxon>
        <taxon>Streptophyta</taxon>
        <taxon>Embryophyta</taxon>
        <taxon>Tracheophyta</taxon>
        <taxon>Spermatophyta</taxon>
        <taxon>Magnoliopsida</taxon>
        <taxon>eudicotyledons</taxon>
        <taxon>Gunneridae</taxon>
        <taxon>Pentapetalae</taxon>
        <taxon>rosids</taxon>
        <taxon>malvids</taxon>
        <taxon>Brassicales</taxon>
        <taxon>Brassicaceae</taxon>
        <taxon>Brassiceae</taxon>
        <taxon>Brassica</taxon>
    </lineage>
</organism>
<sequence length="75" mass="8020">MLASLALEDVGGDLCIAVLGLKVLGLKVLPQWGGQRAPSLFPSPANHSTRAVVVLWSFFRHVLPSATLGRRASNR</sequence>
<name>A0A8S9P1T1_BRACR</name>
<evidence type="ECO:0000313" key="1">
    <source>
        <dbReference type="EMBL" id="KAF3509589.1"/>
    </source>
</evidence>
<dbReference type="AlphaFoldDB" id="A0A8S9P1T1"/>
<comment type="caution">
    <text evidence="1">The sequence shown here is derived from an EMBL/GenBank/DDBJ whole genome shotgun (WGS) entry which is preliminary data.</text>
</comment>
<gene>
    <name evidence="1" type="ORF">F2Q69_00003511</name>
</gene>
<evidence type="ECO:0000313" key="2">
    <source>
        <dbReference type="Proteomes" id="UP000712600"/>
    </source>
</evidence>